<keyword evidence="9" id="KW-1185">Reference proteome</keyword>
<dbReference type="Pfam" id="PF00950">
    <property type="entry name" value="ABC-3"/>
    <property type="match status" value="1"/>
</dbReference>
<reference evidence="8 9" key="1">
    <citation type="submission" date="2019-03" db="EMBL/GenBank/DDBJ databases">
        <title>Genomic Encyclopedia of Type Strains, Phase IV (KMG-IV): sequencing the most valuable type-strain genomes for metagenomic binning, comparative biology and taxonomic classification.</title>
        <authorList>
            <person name="Goeker M."/>
        </authorList>
    </citation>
    <scope>NUCLEOTIDE SEQUENCE [LARGE SCALE GENOMIC DNA]</scope>
    <source>
        <strain evidence="8 9">DSM 25903</strain>
    </source>
</reference>
<dbReference type="InterPro" id="IPR037294">
    <property type="entry name" value="ABC_BtuC-like"/>
</dbReference>
<evidence type="ECO:0000256" key="7">
    <source>
        <dbReference type="SAM" id="Phobius"/>
    </source>
</evidence>
<dbReference type="InterPro" id="IPR001626">
    <property type="entry name" value="ABC_TroCD"/>
</dbReference>
<accession>A0A4R7C580</accession>
<dbReference type="CDD" id="cd06550">
    <property type="entry name" value="TM_ABC_iron-siderophores_like"/>
    <property type="match status" value="1"/>
</dbReference>
<dbReference type="Proteomes" id="UP000295122">
    <property type="component" value="Unassembled WGS sequence"/>
</dbReference>
<feature type="transmembrane region" description="Helical" evidence="7">
    <location>
        <begin position="15"/>
        <end position="39"/>
    </location>
</feature>
<evidence type="ECO:0000313" key="8">
    <source>
        <dbReference type="EMBL" id="TDR93032.1"/>
    </source>
</evidence>
<evidence type="ECO:0000256" key="2">
    <source>
        <dbReference type="ARBA" id="ARBA00008034"/>
    </source>
</evidence>
<feature type="transmembrane region" description="Helical" evidence="7">
    <location>
        <begin position="51"/>
        <end position="83"/>
    </location>
</feature>
<comment type="caution">
    <text evidence="8">The sequence shown here is derived from an EMBL/GenBank/DDBJ whole genome shotgun (WGS) entry which is preliminary data.</text>
</comment>
<sequence length="281" mass="28919">MGPLELLIEPLRHGFMVQAMLVGAFVCAVCAALSCFVVLKGWSLVGDALAHAVLPGIVLAALAGLPMALGAIASGILCVQAAGFVSATSRVKPDAVLGILFTGFLALGIVLVTAFPGDVDFTHILFGNLLGITTADLVQTLVLGTLALGVVLVMRRDFVLFCFDPVQARVNGLSPRWLEQLLLLLVAATAVASLQAVGLALVLAMLITPGCVGLLLARRFDAVLAVAMGSAVLSAVVGTLASFHLDGATGPCIVLAQAIQFVAAFLFAPRRGILRRKTVAA</sequence>
<evidence type="ECO:0000313" key="9">
    <source>
        <dbReference type="Proteomes" id="UP000295122"/>
    </source>
</evidence>
<feature type="transmembrane region" description="Helical" evidence="7">
    <location>
        <begin position="95"/>
        <end position="117"/>
    </location>
</feature>
<dbReference type="SUPFAM" id="SSF81345">
    <property type="entry name" value="ABC transporter involved in vitamin B12 uptake, BtuC"/>
    <property type="match status" value="1"/>
</dbReference>
<dbReference type="EMBL" id="SNZR01000011">
    <property type="protein sequence ID" value="TDR93032.1"/>
    <property type="molecule type" value="Genomic_DNA"/>
</dbReference>
<protein>
    <submittedName>
        <fullName evidence="8">Manganese transport system permease protein/manganese/iron transport system permease protein</fullName>
    </submittedName>
</protein>
<dbReference type="GO" id="GO:0010043">
    <property type="term" value="P:response to zinc ion"/>
    <property type="evidence" value="ECO:0007669"/>
    <property type="project" value="TreeGrafter"/>
</dbReference>
<keyword evidence="5 7" id="KW-0472">Membrane</keyword>
<dbReference type="AlphaFoldDB" id="A0A4R7C580"/>
<evidence type="ECO:0000256" key="3">
    <source>
        <dbReference type="ARBA" id="ARBA00022692"/>
    </source>
</evidence>
<dbReference type="GO" id="GO:0043190">
    <property type="term" value="C:ATP-binding cassette (ABC) transporter complex"/>
    <property type="evidence" value="ECO:0007669"/>
    <property type="project" value="InterPro"/>
</dbReference>
<feature type="transmembrane region" description="Helical" evidence="7">
    <location>
        <begin position="129"/>
        <end position="154"/>
    </location>
</feature>
<keyword evidence="6" id="KW-0813">Transport</keyword>
<dbReference type="OrthoDB" id="9804300at2"/>
<organism evidence="8 9">
    <name type="scientific">Enterovirga rhinocerotis</name>
    <dbReference type="NCBI Taxonomy" id="1339210"/>
    <lineage>
        <taxon>Bacteria</taxon>
        <taxon>Pseudomonadati</taxon>
        <taxon>Pseudomonadota</taxon>
        <taxon>Alphaproteobacteria</taxon>
        <taxon>Hyphomicrobiales</taxon>
        <taxon>Methylobacteriaceae</taxon>
        <taxon>Enterovirga</taxon>
    </lineage>
</organism>
<dbReference type="Gene3D" id="1.10.3470.10">
    <property type="entry name" value="ABC transporter involved in vitamin B12 uptake, BtuC"/>
    <property type="match status" value="1"/>
</dbReference>
<evidence type="ECO:0000256" key="4">
    <source>
        <dbReference type="ARBA" id="ARBA00022989"/>
    </source>
</evidence>
<feature type="transmembrane region" description="Helical" evidence="7">
    <location>
        <begin position="181"/>
        <end position="208"/>
    </location>
</feature>
<comment type="subcellular location">
    <subcellularLocation>
        <location evidence="6">Cell membrane</location>
        <topology evidence="6">Multi-pass membrane protein</topology>
    </subcellularLocation>
    <subcellularLocation>
        <location evidence="1">Membrane</location>
        <topology evidence="1">Multi-pass membrane protein</topology>
    </subcellularLocation>
</comment>
<feature type="transmembrane region" description="Helical" evidence="7">
    <location>
        <begin position="248"/>
        <end position="268"/>
    </location>
</feature>
<dbReference type="RefSeq" id="WP_133768066.1">
    <property type="nucleotide sequence ID" value="NZ_SNZR01000011.1"/>
</dbReference>
<evidence type="ECO:0000256" key="6">
    <source>
        <dbReference type="RuleBase" id="RU003943"/>
    </source>
</evidence>
<feature type="transmembrane region" description="Helical" evidence="7">
    <location>
        <begin position="220"/>
        <end position="242"/>
    </location>
</feature>
<keyword evidence="3 6" id="KW-0812">Transmembrane</keyword>
<dbReference type="PANTHER" id="PTHR30477">
    <property type="entry name" value="ABC-TRANSPORTER METAL-BINDING PROTEIN"/>
    <property type="match status" value="1"/>
</dbReference>
<proteinExistence type="inferred from homology"/>
<evidence type="ECO:0000256" key="1">
    <source>
        <dbReference type="ARBA" id="ARBA00004141"/>
    </source>
</evidence>
<name>A0A4R7C580_9HYPH</name>
<dbReference type="PANTHER" id="PTHR30477:SF24">
    <property type="entry name" value="IRON TRANSPORT SYSTEM MEMBRANE PROTEIN HI_0359-RELATED"/>
    <property type="match status" value="1"/>
</dbReference>
<comment type="similarity">
    <text evidence="2 6">Belongs to the ABC-3 integral membrane protein family.</text>
</comment>
<evidence type="ECO:0000256" key="5">
    <source>
        <dbReference type="ARBA" id="ARBA00023136"/>
    </source>
</evidence>
<dbReference type="GO" id="GO:0071281">
    <property type="term" value="P:cellular response to iron ion"/>
    <property type="evidence" value="ECO:0007669"/>
    <property type="project" value="UniProtKB-ARBA"/>
</dbReference>
<dbReference type="FunFam" id="1.10.3470.10:FF:000003">
    <property type="entry name" value="Iron ABC transporter permease SitD"/>
    <property type="match status" value="1"/>
</dbReference>
<keyword evidence="4 7" id="KW-1133">Transmembrane helix</keyword>
<gene>
    <name evidence="8" type="ORF">EV668_0280</name>
</gene>
<dbReference type="GO" id="GO:0055085">
    <property type="term" value="P:transmembrane transport"/>
    <property type="evidence" value="ECO:0007669"/>
    <property type="project" value="InterPro"/>
</dbReference>